<dbReference type="InterPro" id="IPR019815">
    <property type="entry name" value="Translation_initiation_fac_3_C"/>
</dbReference>
<evidence type="ECO:0000313" key="6">
    <source>
        <dbReference type="EMBL" id="KAL2841558.1"/>
    </source>
</evidence>
<keyword evidence="3" id="KW-0648">Protein biosynthesis</keyword>
<feature type="domain" description="Translation initiation factor 3 C-terminal" evidence="5">
    <location>
        <begin position="149"/>
        <end position="234"/>
    </location>
</feature>
<gene>
    <name evidence="6" type="ORF">BJY01DRAFT_8266</name>
</gene>
<keyword evidence="2 6" id="KW-0396">Initiation factor</keyword>
<evidence type="ECO:0000313" key="7">
    <source>
        <dbReference type="Proteomes" id="UP001610446"/>
    </source>
</evidence>
<comment type="similarity">
    <text evidence="1">Belongs to the IF-3 family.</text>
</comment>
<protein>
    <submittedName>
        <fullName evidence="6">Translation initiation factor IF-3, C-terminal domain-containing protein</fullName>
    </submittedName>
</protein>
<feature type="signal peptide" evidence="4">
    <location>
        <begin position="1"/>
        <end position="29"/>
    </location>
</feature>
<dbReference type="GO" id="GO:0003743">
    <property type="term" value="F:translation initiation factor activity"/>
    <property type="evidence" value="ECO:0007669"/>
    <property type="project" value="UniProtKB-KW"/>
</dbReference>
<sequence length="237" mass="26783">MKHIRGLVSTTQVLRWIFLAPQTIPRAQCAYPIHNQISLQLRTFNSSCAHFRYRGPSSAAFGSPDMPEQLKDEAIGTQYIRLVNEDGSLDPPERLTNILRSIERPENFVLQLSPKSRTDEPPVCKIVNRALLRDMERASAKAARATKASVKQMELNWAIDNNDLTYRLKQITTFLDKGAKVEITLMRKKHKRPPTVEEVKSVIDKVLQTVKDAGALQTKPMEGEPGKRLTIVVKKNA</sequence>
<organism evidence="6 7">
    <name type="scientific">Aspergillus pseudoustus</name>
    <dbReference type="NCBI Taxonomy" id="1810923"/>
    <lineage>
        <taxon>Eukaryota</taxon>
        <taxon>Fungi</taxon>
        <taxon>Dikarya</taxon>
        <taxon>Ascomycota</taxon>
        <taxon>Pezizomycotina</taxon>
        <taxon>Eurotiomycetes</taxon>
        <taxon>Eurotiomycetidae</taxon>
        <taxon>Eurotiales</taxon>
        <taxon>Aspergillaceae</taxon>
        <taxon>Aspergillus</taxon>
        <taxon>Aspergillus subgen. Nidulantes</taxon>
    </lineage>
</organism>
<evidence type="ECO:0000256" key="2">
    <source>
        <dbReference type="ARBA" id="ARBA00022540"/>
    </source>
</evidence>
<dbReference type="PANTHER" id="PTHR10938:SF0">
    <property type="entry name" value="TRANSLATION INITIATION FACTOR IF-3, MITOCHONDRIAL"/>
    <property type="match status" value="1"/>
</dbReference>
<name>A0ABR4JRH3_9EURO</name>
<evidence type="ECO:0000256" key="3">
    <source>
        <dbReference type="ARBA" id="ARBA00022917"/>
    </source>
</evidence>
<evidence type="ECO:0000259" key="5">
    <source>
        <dbReference type="Pfam" id="PF00707"/>
    </source>
</evidence>
<comment type="caution">
    <text evidence="6">The sequence shown here is derived from an EMBL/GenBank/DDBJ whole genome shotgun (WGS) entry which is preliminary data.</text>
</comment>
<evidence type="ECO:0000256" key="4">
    <source>
        <dbReference type="SAM" id="SignalP"/>
    </source>
</evidence>
<dbReference type="Proteomes" id="UP001610446">
    <property type="component" value="Unassembled WGS sequence"/>
</dbReference>
<dbReference type="InterPro" id="IPR001288">
    <property type="entry name" value="Translation_initiation_fac_3"/>
</dbReference>
<evidence type="ECO:0000256" key="1">
    <source>
        <dbReference type="ARBA" id="ARBA00005439"/>
    </source>
</evidence>
<keyword evidence="7" id="KW-1185">Reference proteome</keyword>
<dbReference type="Pfam" id="PF00707">
    <property type="entry name" value="IF3_C"/>
    <property type="match status" value="1"/>
</dbReference>
<dbReference type="InterPro" id="IPR036788">
    <property type="entry name" value="T_IF-3_C_sf"/>
</dbReference>
<feature type="chain" id="PRO_5046342965" evidence="4">
    <location>
        <begin position="30"/>
        <end position="237"/>
    </location>
</feature>
<reference evidence="6 7" key="1">
    <citation type="submission" date="2024-07" db="EMBL/GenBank/DDBJ databases">
        <title>Section-level genome sequencing and comparative genomics of Aspergillus sections Usti and Cavernicolus.</title>
        <authorList>
            <consortium name="Lawrence Berkeley National Laboratory"/>
            <person name="Nybo J.L."/>
            <person name="Vesth T.C."/>
            <person name="Theobald S."/>
            <person name="Frisvad J.C."/>
            <person name="Larsen T.O."/>
            <person name="Kjaerboelling I."/>
            <person name="Rothschild-Mancinelli K."/>
            <person name="Lyhne E.K."/>
            <person name="Kogle M.E."/>
            <person name="Barry K."/>
            <person name="Clum A."/>
            <person name="Na H."/>
            <person name="Ledsgaard L."/>
            <person name="Lin J."/>
            <person name="Lipzen A."/>
            <person name="Kuo A."/>
            <person name="Riley R."/>
            <person name="Mondo S."/>
            <person name="Labutti K."/>
            <person name="Haridas S."/>
            <person name="Pangalinan J."/>
            <person name="Salamov A.A."/>
            <person name="Simmons B.A."/>
            <person name="Magnuson J.K."/>
            <person name="Chen J."/>
            <person name="Drula E."/>
            <person name="Henrissat B."/>
            <person name="Wiebenga A."/>
            <person name="Lubbers R.J."/>
            <person name="Gomes A.C."/>
            <person name="Makela M.R."/>
            <person name="Stajich J."/>
            <person name="Grigoriev I.V."/>
            <person name="Mortensen U.H."/>
            <person name="De Vries R.P."/>
            <person name="Baker S.E."/>
            <person name="Andersen M.R."/>
        </authorList>
    </citation>
    <scope>NUCLEOTIDE SEQUENCE [LARGE SCALE GENOMIC DNA]</scope>
    <source>
        <strain evidence="6 7">CBS 123904</strain>
    </source>
</reference>
<dbReference type="EMBL" id="JBFXLU010000108">
    <property type="protein sequence ID" value="KAL2841558.1"/>
    <property type="molecule type" value="Genomic_DNA"/>
</dbReference>
<dbReference type="SUPFAM" id="SSF55200">
    <property type="entry name" value="Translation initiation factor IF3, C-terminal domain"/>
    <property type="match status" value="1"/>
</dbReference>
<keyword evidence="4" id="KW-0732">Signal</keyword>
<proteinExistence type="inferred from homology"/>
<dbReference type="Gene3D" id="3.30.110.10">
    <property type="entry name" value="Translation initiation factor 3 (IF-3), C-terminal domain"/>
    <property type="match status" value="1"/>
</dbReference>
<accession>A0ABR4JRH3</accession>
<dbReference type="PANTHER" id="PTHR10938">
    <property type="entry name" value="TRANSLATION INITIATION FACTOR IF-3"/>
    <property type="match status" value="1"/>
</dbReference>